<dbReference type="RefSeq" id="XP_037283812.1">
    <property type="nucleotide sequence ID" value="XM_037427915.2"/>
</dbReference>
<evidence type="ECO:0000256" key="1">
    <source>
        <dbReference type="ARBA" id="ARBA00004123"/>
    </source>
</evidence>
<dbReference type="OrthoDB" id="6110130at2759"/>
<dbReference type="PROSITE" id="PS00028">
    <property type="entry name" value="ZINC_FINGER_C2H2_1"/>
    <property type="match status" value="3"/>
</dbReference>
<dbReference type="PROSITE" id="PS50157">
    <property type="entry name" value="ZINC_FINGER_C2H2_2"/>
    <property type="match status" value="1"/>
</dbReference>
<dbReference type="PANTHER" id="PTHR24403">
    <property type="entry name" value="ZINC FINGER PROTEIN"/>
    <property type="match status" value="1"/>
</dbReference>
<evidence type="ECO:0000256" key="9">
    <source>
        <dbReference type="ARBA" id="ARBA00060356"/>
    </source>
</evidence>
<sequence>MVSTKGENTNELMPSSTVHLPGESRHKSTDNMEDTSVNAKTEEDDSLASRQDDSNDKDSTSSEPGRNGVAEDSSMPTKESQNSADVKPCREALEQPVEEESEDGGDEEEKVQPGLPKFLRRYVKIGKYVPVSMPKSGDFRMEESEALLEAPSLVTPLLIKKPDQFFTENGAAREKKPEKKRVSPLGKGGNSITDFFQSTAGEFLIGLGLSRALELFNRDLIRLKEREMKKAGGRTQEMIEEHRRLTEAHQQAKIANAPYTFKAKPCRVCDFKTESSLVLEGHLLTPHFTSRRELQCSFCNFVTRDAKAVVFHMEAIHNKMPTMEPPPQFYECPFCPFETNLKTKASGHVNRCQKYFNNGMNQLPNGGDLQPPGVTAKPITIEDIKTYEKFFLALGTNATAPAKGGQNRTYNALSRNGSPALPGPRGAAPPLYQQLASTASLNQNRGRGRPRLALIQPAPPVPNQVFQVVGSGSEVIPLLNGSPQLTVTLARAPTPANNGSTRPGPRAAAPLQAQQQTPPGQRPRTPVILESSGSGAAFVICEICDGYIKDLEQLRTHMQWIHKVKIHPKMLASRPPLNCQKCQWRFFTDQGLERHLLGAHGLVTSNMQDLANSGQDGGRCTVCGRIYASKLVAHMSQVHRVVLKPAHLSYKCTVCTATFNLYKLFETHVYTVHSGAMKRSSAAASDDRPAKRPAVAPPSVPAAPTKAATVSTKVEAKPEPKETANVPAKSAPKPPTSASTKVEDNASTKVATPVTSVEPAAEPLMGSRCATCKENVEDLAEHLKEKHIRRCHVRVCHIEKCDRCLCSFDGMIVLHTSDFGDEDSSEDDEEDDEEDATRQEPMDVDGPHSPKDAGGQDLKKPDVDDQQADGE</sequence>
<feature type="compositionally biased region" description="Basic and acidic residues" evidence="14">
    <location>
        <begin position="836"/>
        <end position="851"/>
    </location>
</feature>
<keyword evidence="8" id="KW-0539">Nucleus</keyword>
<feature type="region of interest" description="Disordered" evidence="14">
    <location>
        <begin position="681"/>
        <end position="753"/>
    </location>
</feature>
<feature type="compositionally biased region" description="Basic and acidic residues" evidence="14">
    <location>
        <begin position="50"/>
        <end position="60"/>
    </location>
</feature>
<evidence type="ECO:0000256" key="12">
    <source>
        <dbReference type="ARBA" id="ARBA00080128"/>
    </source>
</evidence>
<feature type="region of interest" description="Disordered" evidence="14">
    <location>
        <begin position="491"/>
        <end position="524"/>
    </location>
</feature>
<dbReference type="PANTHER" id="PTHR24403:SF110">
    <property type="entry name" value="C2H2-TYPE DOMAIN-CONTAINING PROTEIN-RELATED"/>
    <property type="match status" value="1"/>
</dbReference>
<dbReference type="GO" id="GO:0008270">
    <property type="term" value="F:zinc ion binding"/>
    <property type="evidence" value="ECO:0007669"/>
    <property type="project" value="UniProtKB-KW"/>
</dbReference>
<keyword evidence="4" id="KW-0677">Repeat</keyword>
<evidence type="ECO:0000256" key="13">
    <source>
        <dbReference type="PROSITE-ProRule" id="PRU00042"/>
    </source>
</evidence>
<comment type="function">
    <text evidence="9">Has a broad role in development, specifically in the genetic pathway SynMuvB that negatively regulates specification of the vulval cell fate. Required for fem-3 3'-UTR-mediated repression in the regulation of the sperm/oocyte switch. Acts by regulating the translation of fem-3 mRNA, by binding to its 3'-UTR.</text>
</comment>
<feature type="compositionally biased region" description="Low complexity" evidence="14">
    <location>
        <begin position="502"/>
        <end position="524"/>
    </location>
</feature>
<dbReference type="SMART" id="SM00355">
    <property type="entry name" value="ZnF_C2H2"/>
    <property type="match status" value="7"/>
</dbReference>
<dbReference type="VEuPathDB" id="VectorBase:LOC119176560"/>
<comment type="subcellular location">
    <subcellularLocation>
        <location evidence="1">Nucleus</location>
    </subcellularLocation>
</comment>
<dbReference type="EMBL" id="GHWJ01005827">
    <property type="protein sequence ID" value="NOV38564.1"/>
    <property type="molecule type" value="Transcribed_RNA"/>
</dbReference>
<feature type="compositionally biased region" description="Polar residues" evidence="14">
    <location>
        <begin position="1"/>
        <end position="18"/>
    </location>
</feature>
<keyword evidence="2" id="KW-0217">Developmental protein</keyword>
<keyword evidence="3" id="KW-0479">Metal-binding</keyword>
<dbReference type="AlphaFoldDB" id="A0A6M2CYM1"/>
<feature type="compositionally biased region" description="Polar residues" evidence="14">
    <location>
        <begin position="74"/>
        <end position="84"/>
    </location>
</feature>
<feature type="compositionally biased region" description="Acidic residues" evidence="14">
    <location>
        <begin position="819"/>
        <end position="835"/>
    </location>
</feature>
<dbReference type="InterPro" id="IPR013087">
    <property type="entry name" value="Znf_C2H2_type"/>
</dbReference>
<evidence type="ECO:0000256" key="8">
    <source>
        <dbReference type="ARBA" id="ARBA00023242"/>
    </source>
</evidence>
<dbReference type="KEGG" id="rmp:119176560"/>
<evidence type="ECO:0000256" key="11">
    <source>
        <dbReference type="ARBA" id="ARBA00071730"/>
    </source>
</evidence>
<evidence type="ECO:0000256" key="7">
    <source>
        <dbReference type="ARBA" id="ARBA00022833"/>
    </source>
</evidence>
<dbReference type="GO" id="GO:0030154">
    <property type="term" value="P:cell differentiation"/>
    <property type="evidence" value="ECO:0007669"/>
    <property type="project" value="UniProtKB-KW"/>
</dbReference>
<evidence type="ECO:0000313" key="16">
    <source>
        <dbReference type="EMBL" id="NOV38564.1"/>
    </source>
</evidence>
<feature type="domain" description="C2H2-type" evidence="15">
    <location>
        <begin position="650"/>
        <end position="678"/>
    </location>
</feature>
<dbReference type="RefSeq" id="XP_037283813.1">
    <property type="nucleotide sequence ID" value="XM_037427916.2"/>
</dbReference>
<evidence type="ECO:0000256" key="2">
    <source>
        <dbReference type="ARBA" id="ARBA00022473"/>
    </source>
</evidence>
<protein>
    <recommendedName>
        <fullName evidence="11">MOG interacting and ectopic P-granules protein 1</fullName>
    </recommendedName>
    <alternativeName>
        <fullName evidence="12">Nuclear zinc finger protein</fullName>
    </alternativeName>
</protein>
<evidence type="ECO:0000259" key="15">
    <source>
        <dbReference type="PROSITE" id="PS50157"/>
    </source>
</evidence>
<dbReference type="InterPro" id="IPR050688">
    <property type="entry name" value="Zinc_finger/UBP_domain"/>
</dbReference>
<organism evidence="16">
    <name type="scientific">Rhipicephalus microplus</name>
    <name type="common">Cattle tick</name>
    <name type="synonym">Boophilus microplus</name>
    <dbReference type="NCBI Taxonomy" id="6941"/>
    <lineage>
        <taxon>Eukaryota</taxon>
        <taxon>Metazoa</taxon>
        <taxon>Ecdysozoa</taxon>
        <taxon>Arthropoda</taxon>
        <taxon>Chelicerata</taxon>
        <taxon>Arachnida</taxon>
        <taxon>Acari</taxon>
        <taxon>Parasitiformes</taxon>
        <taxon>Ixodida</taxon>
        <taxon>Ixodoidea</taxon>
        <taxon>Ixodidae</taxon>
        <taxon>Rhipicephalinae</taxon>
        <taxon>Rhipicephalus</taxon>
        <taxon>Boophilus</taxon>
    </lineage>
</organism>
<keyword evidence="5 13" id="KW-0863">Zinc-finger</keyword>
<evidence type="ECO:0000256" key="6">
    <source>
        <dbReference type="ARBA" id="ARBA00022782"/>
    </source>
</evidence>
<dbReference type="FunFam" id="3.30.160.60:FF:001612">
    <property type="entry name" value="MEP-1, isoform A"/>
    <property type="match status" value="1"/>
</dbReference>
<evidence type="ECO:0000256" key="5">
    <source>
        <dbReference type="ARBA" id="ARBA00022771"/>
    </source>
</evidence>
<dbReference type="OMA" id="YSDIVHA"/>
<evidence type="ECO:0000256" key="3">
    <source>
        <dbReference type="ARBA" id="ARBA00022723"/>
    </source>
</evidence>
<feature type="region of interest" description="Disordered" evidence="14">
    <location>
        <begin position="1"/>
        <end position="113"/>
    </location>
</feature>
<proteinExistence type="predicted"/>
<dbReference type="Gene3D" id="3.30.160.60">
    <property type="entry name" value="Classic Zinc Finger"/>
    <property type="match status" value="3"/>
</dbReference>
<feature type="compositionally biased region" description="Low complexity" evidence="14">
    <location>
        <begin position="702"/>
        <end position="713"/>
    </location>
</feature>
<evidence type="ECO:0000256" key="4">
    <source>
        <dbReference type="ARBA" id="ARBA00022737"/>
    </source>
</evidence>
<feature type="compositionally biased region" description="Acidic residues" evidence="14">
    <location>
        <begin position="96"/>
        <end position="109"/>
    </location>
</feature>
<keyword evidence="6" id="KW-0221">Differentiation</keyword>
<comment type="subunit">
    <text evidence="10">Interacts with hda-1, let-418, lin-1, mog-1, mog-4, mog-5, mog-6, pie-1 and unc-98.</text>
</comment>
<dbReference type="GO" id="GO:0045944">
    <property type="term" value="P:positive regulation of transcription by RNA polymerase II"/>
    <property type="evidence" value="ECO:0007669"/>
    <property type="project" value="TreeGrafter"/>
</dbReference>
<dbReference type="CTD" id="38327"/>
<accession>A0A6M2CYM1</accession>
<evidence type="ECO:0000256" key="14">
    <source>
        <dbReference type="SAM" id="MobiDB-lite"/>
    </source>
</evidence>
<feature type="region of interest" description="Disordered" evidence="14">
    <location>
        <begin position="817"/>
        <end position="871"/>
    </location>
</feature>
<keyword evidence="7" id="KW-0862">Zinc</keyword>
<reference evidence="16" key="1">
    <citation type="submission" date="2019-09" db="EMBL/GenBank/DDBJ databases">
        <title>Organ-specific transcriptomic study of the physiology of the cattle tick, Rhipicephalus microplus.</title>
        <authorList>
            <person name="Tirloni L."/>
            <person name="Braz G."/>
            <person name="Gandara A.C.P."/>
            <person name="Sabadin G.A."/>
            <person name="da Silva R.M."/>
            <person name="Guizzo M.G."/>
            <person name="Machado J.A."/>
            <person name="Costa E.P."/>
            <person name="Gomes H.F."/>
            <person name="Moraes J."/>
            <person name="Mota M.B.S."/>
            <person name="Mesquita R.D."/>
            <person name="Alvarenga P.H."/>
            <person name="Alves F."/>
            <person name="Seixas A."/>
            <person name="da Fonseca R.N."/>
            <person name="Fogaca A."/>
            <person name="Logullo C."/>
            <person name="Tanaka A."/>
            <person name="Daffre S."/>
            <person name="Termignoni C."/>
            <person name="Vaz I.S.Jr."/>
            <person name="Oliveira P.L."/>
            <person name="Ribeiro J.M."/>
        </authorList>
    </citation>
    <scope>NUCLEOTIDE SEQUENCE</scope>
    <source>
        <strain evidence="16">Porto Alegre</strain>
    </source>
</reference>
<feature type="compositionally biased region" description="Low complexity" evidence="14">
    <location>
        <begin position="727"/>
        <end position="740"/>
    </location>
</feature>
<dbReference type="RefSeq" id="XP_037283814.1">
    <property type="nucleotide sequence ID" value="XM_037427917.2"/>
</dbReference>
<evidence type="ECO:0000256" key="10">
    <source>
        <dbReference type="ARBA" id="ARBA00061755"/>
    </source>
</evidence>
<dbReference type="GeneID" id="119176560"/>
<name>A0A6M2CYM1_RHIMP</name>
<dbReference type="GO" id="GO:0005634">
    <property type="term" value="C:nucleus"/>
    <property type="evidence" value="ECO:0007669"/>
    <property type="project" value="UniProtKB-SubCell"/>
</dbReference>